<evidence type="ECO:0008006" key="3">
    <source>
        <dbReference type="Google" id="ProtNLM"/>
    </source>
</evidence>
<comment type="caution">
    <text evidence="1">The sequence shown here is derived from an EMBL/GenBank/DDBJ whole genome shotgun (WGS) entry which is preliminary data.</text>
</comment>
<evidence type="ECO:0000313" key="1">
    <source>
        <dbReference type="EMBL" id="GGY83302.1"/>
    </source>
</evidence>
<organism evidence="1 2">
    <name type="scientific">Cellvibrio zantedeschiae</name>
    <dbReference type="NCBI Taxonomy" id="1237077"/>
    <lineage>
        <taxon>Bacteria</taxon>
        <taxon>Pseudomonadati</taxon>
        <taxon>Pseudomonadota</taxon>
        <taxon>Gammaproteobacteria</taxon>
        <taxon>Cellvibrionales</taxon>
        <taxon>Cellvibrionaceae</taxon>
        <taxon>Cellvibrio</taxon>
    </lineage>
</organism>
<protein>
    <recommendedName>
        <fullName evidence="3">DUF560 domain-containing protein</fullName>
    </recommendedName>
</protein>
<reference evidence="2" key="1">
    <citation type="journal article" date="2019" name="Int. J. Syst. Evol. Microbiol.">
        <title>The Global Catalogue of Microorganisms (GCM) 10K type strain sequencing project: providing services to taxonomists for standard genome sequencing and annotation.</title>
        <authorList>
            <consortium name="The Broad Institute Genomics Platform"/>
            <consortium name="The Broad Institute Genome Sequencing Center for Infectious Disease"/>
            <person name="Wu L."/>
            <person name="Ma J."/>
        </authorList>
    </citation>
    <scope>NUCLEOTIDE SEQUENCE [LARGE SCALE GENOMIC DNA]</scope>
    <source>
        <strain evidence="2">KCTC 32239</strain>
    </source>
</reference>
<keyword evidence="2" id="KW-1185">Reference proteome</keyword>
<evidence type="ECO:0000313" key="2">
    <source>
        <dbReference type="Proteomes" id="UP000619761"/>
    </source>
</evidence>
<dbReference type="Proteomes" id="UP000619761">
    <property type="component" value="Unassembled WGS sequence"/>
</dbReference>
<accession>A0ABQ3B7R1</accession>
<dbReference type="EMBL" id="BMYZ01000003">
    <property type="protein sequence ID" value="GGY83302.1"/>
    <property type="molecule type" value="Genomic_DNA"/>
</dbReference>
<proteinExistence type="predicted"/>
<gene>
    <name evidence="1" type="ORF">GCM10011613_30230</name>
</gene>
<name>A0ABQ3B7R1_9GAMM</name>
<sequence length="321" mass="35531">MQMPAIFSGEIIMKNLTQKKLLSRLIAFSFGGMALCAQPFCAVAANVDFEVSAGAEQDSNLNIVELDKNSNESDTALLLNAKVDASGKPAEKLNLSGGYAFTSKTYQNHNEFDLAIHQLYADANYEFSLLTAGASHHFAKAQLDGSDFLDLHQTSLYISKLINNTIYLRAAVNSQDKQFAKLSDRNAKNNGYSGDAFVFFNDGKTFVNIGVNKEKENARAKQFDYQGVTYKAKASHKFTALGKDNKLQLGWRYTTKDYSGITPEIKAERYDSGHAVDINWEVSLTPRVSIETKVEHGKYNSNFASADYSDTRASIAIKARF</sequence>